<evidence type="ECO:0000313" key="10">
    <source>
        <dbReference type="Proteomes" id="UP001150907"/>
    </source>
</evidence>
<sequence length="567" mass="61127">MLPDADSTSAAATAAAAVPALESEPLAHAADSALSPSPAAASPERKDDRSAPVRKRLSLACTTCRQRKVKCDGARPSCRTCAKFNWPCLYQASNRKRGPRPRALPILDGNMSYSNRPYWAVSHGYYGHGFPGQMPLSPPLPPPPHFAAHSLEMPLNGAPMQVDAARHQPGAYNYDSYSTYGDFVANSGAIRIRPPPMRSPPFNPTSPTSMYMHRDTQSYHSHHHNRSYGHHPYRGSGGSDAPCPTSPLPPLSAHCAPRYMDRLPLPYAHSAQSAPETHSVAAMHRYPPRHSPMLISPLLPPGQHASEPRRITMPPTAAASTPDPVSEYALPPDAAPPPISSQAQQLHPSAGAAWPPEALVHPQALAAPALRSTPPQHMRQSAQFHASASPYAPEMRPSAAVAPSHPPAIYASAKADTPPADASGFQTQPTAAPDARQQLHLHPQSPSSPPLKQLHSSEYDRQHLRSREQPAPYDANPYVPPRHAPERALSAGTLPFSDGVARPRLPPLSEILGKDYQLVLSPSAGPHPHLDSHSSAGMPDRYPLPVAQHKDSFRNEVSKMLAHESLH</sequence>
<accession>A0A9W8BF87</accession>
<keyword evidence="3" id="KW-0805">Transcription regulation</keyword>
<evidence type="ECO:0000259" key="8">
    <source>
        <dbReference type="PROSITE" id="PS50048"/>
    </source>
</evidence>
<keyword evidence="1" id="KW-0479">Metal-binding</keyword>
<dbReference type="GO" id="GO:0008270">
    <property type="term" value="F:zinc ion binding"/>
    <property type="evidence" value="ECO:0007669"/>
    <property type="project" value="InterPro"/>
</dbReference>
<dbReference type="GO" id="GO:0005634">
    <property type="term" value="C:nucleus"/>
    <property type="evidence" value="ECO:0007669"/>
    <property type="project" value="TreeGrafter"/>
</dbReference>
<name>A0A9W8BF87_9FUNG</name>
<evidence type="ECO:0000256" key="1">
    <source>
        <dbReference type="ARBA" id="ARBA00022723"/>
    </source>
</evidence>
<feature type="compositionally biased region" description="Low complexity" evidence="7">
    <location>
        <begin position="27"/>
        <end position="42"/>
    </location>
</feature>
<feature type="compositionally biased region" description="Polar residues" evidence="7">
    <location>
        <begin position="373"/>
        <end position="386"/>
    </location>
</feature>
<keyword evidence="10" id="KW-1185">Reference proteome</keyword>
<evidence type="ECO:0000256" key="7">
    <source>
        <dbReference type="SAM" id="MobiDB-lite"/>
    </source>
</evidence>
<feature type="compositionally biased region" description="Low complexity" evidence="7">
    <location>
        <begin position="438"/>
        <end position="454"/>
    </location>
</feature>
<feature type="region of interest" description="Disordered" evidence="7">
    <location>
        <begin position="372"/>
        <end position="485"/>
    </location>
</feature>
<dbReference type="GO" id="GO:0001228">
    <property type="term" value="F:DNA-binding transcription activator activity, RNA polymerase II-specific"/>
    <property type="evidence" value="ECO:0007669"/>
    <property type="project" value="TreeGrafter"/>
</dbReference>
<dbReference type="InterPro" id="IPR036864">
    <property type="entry name" value="Zn2-C6_fun-type_DNA-bd_sf"/>
</dbReference>
<keyword evidence="6" id="KW-0539">Nucleus</keyword>
<dbReference type="Gene3D" id="4.10.240.10">
    <property type="entry name" value="Zn(2)-C6 fungal-type DNA-binding domain"/>
    <property type="match status" value="1"/>
</dbReference>
<keyword evidence="5" id="KW-0804">Transcription</keyword>
<feature type="region of interest" description="Disordered" evidence="7">
    <location>
        <begin position="27"/>
        <end position="52"/>
    </location>
</feature>
<dbReference type="InterPro" id="IPR001138">
    <property type="entry name" value="Zn2Cys6_DnaBD"/>
</dbReference>
<keyword evidence="2" id="KW-0862">Zinc</keyword>
<evidence type="ECO:0000256" key="4">
    <source>
        <dbReference type="ARBA" id="ARBA00023125"/>
    </source>
</evidence>
<evidence type="ECO:0000313" key="9">
    <source>
        <dbReference type="EMBL" id="KAJ2003381.1"/>
    </source>
</evidence>
<dbReference type="OrthoDB" id="39175at2759"/>
<feature type="domain" description="Zn(2)-C6 fungal-type" evidence="8">
    <location>
        <begin position="60"/>
        <end position="90"/>
    </location>
</feature>
<evidence type="ECO:0000256" key="5">
    <source>
        <dbReference type="ARBA" id="ARBA00023163"/>
    </source>
</evidence>
<dbReference type="InterPro" id="IPR051430">
    <property type="entry name" value="Fungal_TF_Env_Response"/>
</dbReference>
<dbReference type="PANTHER" id="PTHR31944">
    <property type="entry name" value="HEME-RESPONSIVE ZINC FINGER TRANSCRIPTION FACTOR HAP1"/>
    <property type="match status" value="1"/>
</dbReference>
<organism evidence="9 10">
    <name type="scientific">Coemansia thaxteri</name>
    <dbReference type="NCBI Taxonomy" id="2663907"/>
    <lineage>
        <taxon>Eukaryota</taxon>
        <taxon>Fungi</taxon>
        <taxon>Fungi incertae sedis</taxon>
        <taxon>Zoopagomycota</taxon>
        <taxon>Kickxellomycotina</taxon>
        <taxon>Kickxellomycetes</taxon>
        <taxon>Kickxellales</taxon>
        <taxon>Kickxellaceae</taxon>
        <taxon>Coemansia</taxon>
    </lineage>
</organism>
<dbReference type="GO" id="GO:0000978">
    <property type="term" value="F:RNA polymerase II cis-regulatory region sequence-specific DNA binding"/>
    <property type="evidence" value="ECO:0007669"/>
    <property type="project" value="TreeGrafter"/>
</dbReference>
<protein>
    <recommendedName>
        <fullName evidence="8">Zn(2)-C6 fungal-type domain-containing protein</fullName>
    </recommendedName>
</protein>
<dbReference type="PROSITE" id="PS00463">
    <property type="entry name" value="ZN2_CY6_FUNGAL_1"/>
    <property type="match status" value="1"/>
</dbReference>
<feature type="region of interest" description="Disordered" evidence="7">
    <location>
        <begin position="522"/>
        <end position="567"/>
    </location>
</feature>
<comment type="caution">
    <text evidence="9">The sequence shown here is derived from an EMBL/GenBank/DDBJ whole genome shotgun (WGS) entry which is preliminary data.</text>
</comment>
<reference evidence="9" key="1">
    <citation type="submission" date="2022-07" db="EMBL/GenBank/DDBJ databases">
        <title>Phylogenomic reconstructions and comparative analyses of Kickxellomycotina fungi.</title>
        <authorList>
            <person name="Reynolds N.K."/>
            <person name="Stajich J.E."/>
            <person name="Barry K."/>
            <person name="Grigoriev I.V."/>
            <person name="Crous P."/>
            <person name="Smith M.E."/>
        </authorList>
    </citation>
    <scope>NUCLEOTIDE SEQUENCE</scope>
    <source>
        <strain evidence="9">IMI 214461</strain>
    </source>
</reference>
<feature type="compositionally biased region" description="Basic and acidic residues" evidence="7">
    <location>
        <begin position="548"/>
        <end position="567"/>
    </location>
</feature>
<feature type="compositionally biased region" description="Basic and acidic residues" evidence="7">
    <location>
        <begin position="455"/>
        <end position="468"/>
    </location>
</feature>
<dbReference type="EMBL" id="JANBQF010000225">
    <property type="protein sequence ID" value="KAJ2003381.1"/>
    <property type="molecule type" value="Genomic_DNA"/>
</dbReference>
<proteinExistence type="predicted"/>
<dbReference type="Pfam" id="PF00172">
    <property type="entry name" value="Zn_clus"/>
    <property type="match status" value="1"/>
</dbReference>
<dbReference type="PANTHER" id="PTHR31944:SF131">
    <property type="entry name" value="HEME-RESPONSIVE ZINC FINGER TRANSCRIPTION FACTOR HAP1"/>
    <property type="match status" value="1"/>
</dbReference>
<evidence type="ECO:0000256" key="6">
    <source>
        <dbReference type="ARBA" id="ARBA00023242"/>
    </source>
</evidence>
<dbReference type="AlphaFoldDB" id="A0A9W8BF87"/>
<dbReference type="CDD" id="cd00067">
    <property type="entry name" value="GAL4"/>
    <property type="match status" value="1"/>
</dbReference>
<dbReference type="SUPFAM" id="SSF57701">
    <property type="entry name" value="Zn2/Cys6 DNA-binding domain"/>
    <property type="match status" value="1"/>
</dbReference>
<dbReference type="Proteomes" id="UP001150907">
    <property type="component" value="Unassembled WGS sequence"/>
</dbReference>
<gene>
    <name evidence="9" type="ORF">H4R26_003100</name>
</gene>
<dbReference type="SMART" id="SM00066">
    <property type="entry name" value="GAL4"/>
    <property type="match status" value="1"/>
</dbReference>
<evidence type="ECO:0000256" key="3">
    <source>
        <dbReference type="ARBA" id="ARBA00023015"/>
    </source>
</evidence>
<evidence type="ECO:0000256" key="2">
    <source>
        <dbReference type="ARBA" id="ARBA00022833"/>
    </source>
</evidence>
<dbReference type="PROSITE" id="PS50048">
    <property type="entry name" value="ZN2_CY6_FUNGAL_2"/>
    <property type="match status" value="1"/>
</dbReference>
<feature type="region of interest" description="Disordered" evidence="7">
    <location>
        <begin position="298"/>
        <end position="353"/>
    </location>
</feature>
<keyword evidence="4" id="KW-0238">DNA-binding</keyword>